<organism evidence="1 2">
    <name type="scientific">Diabrotica balteata</name>
    <name type="common">Banded cucumber beetle</name>
    <dbReference type="NCBI Taxonomy" id="107213"/>
    <lineage>
        <taxon>Eukaryota</taxon>
        <taxon>Metazoa</taxon>
        <taxon>Ecdysozoa</taxon>
        <taxon>Arthropoda</taxon>
        <taxon>Hexapoda</taxon>
        <taxon>Insecta</taxon>
        <taxon>Pterygota</taxon>
        <taxon>Neoptera</taxon>
        <taxon>Endopterygota</taxon>
        <taxon>Coleoptera</taxon>
        <taxon>Polyphaga</taxon>
        <taxon>Cucujiformia</taxon>
        <taxon>Chrysomeloidea</taxon>
        <taxon>Chrysomelidae</taxon>
        <taxon>Galerucinae</taxon>
        <taxon>Diabroticina</taxon>
        <taxon>Diabroticites</taxon>
        <taxon>Diabrotica</taxon>
    </lineage>
</organism>
<protein>
    <submittedName>
        <fullName evidence="1">Uncharacterized protein</fullName>
    </submittedName>
</protein>
<accession>A0A9N9T448</accession>
<name>A0A9N9T448_DIABA</name>
<reference evidence="1" key="1">
    <citation type="submission" date="2022-01" db="EMBL/GenBank/DDBJ databases">
        <authorList>
            <person name="King R."/>
        </authorList>
    </citation>
    <scope>NUCLEOTIDE SEQUENCE</scope>
</reference>
<evidence type="ECO:0000313" key="2">
    <source>
        <dbReference type="Proteomes" id="UP001153709"/>
    </source>
</evidence>
<keyword evidence="2" id="KW-1185">Reference proteome</keyword>
<proteinExistence type="predicted"/>
<dbReference type="OrthoDB" id="6738595at2759"/>
<evidence type="ECO:0000313" key="1">
    <source>
        <dbReference type="EMBL" id="CAG9835131.1"/>
    </source>
</evidence>
<dbReference type="EMBL" id="OU898280">
    <property type="protein sequence ID" value="CAG9835131.1"/>
    <property type="molecule type" value="Genomic_DNA"/>
</dbReference>
<dbReference type="Proteomes" id="UP001153709">
    <property type="component" value="Chromosome 5"/>
</dbReference>
<gene>
    <name evidence="1" type="ORF">DIABBA_LOCUS8358</name>
</gene>
<dbReference type="PANTHER" id="PTHR10773">
    <property type="entry name" value="DNA-DIRECTED RNA POLYMERASES I, II, AND III SUBUNIT RPABC2"/>
    <property type="match status" value="1"/>
</dbReference>
<dbReference type="PANTHER" id="PTHR10773:SF19">
    <property type="match status" value="1"/>
</dbReference>
<sequence>MYVYAVLNLKVKLITHKFLIRDHTQNEGDAVHSTIEKEVKKSLKSGPIYVPSQYVCAIRSSKKRGTPYIVNEMGYEDFMDLKQLPVIKLNRSVDGAVVKLCDIKVIKIEKNVMNEIKIFYKMSYFDDLKELDLAKRTSRNSRPQELKPLYHQKLDISERKKND</sequence>
<dbReference type="AlphaFoldDB" id="A0A9N9T448"/>